<keyword evidence="2" id="KW-0813">Transport</keyword>
<feature type="domain" description="ABC transporter" evidence="3">
    <location>
        <begin position="1"/>
        <end position="112"/>
    </location>
</feature>
<name>A0A7L5AJ84_9MICO</name>
<protein>
    <recommendedName>
        <fullName evidence="3">ABC transporter domain-containing protein</fullName>
    </recommendedName>
</protein>
<sequence length="122" mass="12938">MLCGLIAPDTGSVSIDSSLLSANRTFPDRFGISINGPAYLAGLTALDNLLDLAAIRKRDTPAVCAAALVAVGLDPRSPQRVRAFSFGMKQKLALAQAFMESPQVLLLDEPFNALDERGLLHG</sequence>
<evidence type="ECO:0000256" key="2">
    <source>
        <dbReference type="ARBA" id="ARBA00022448"/>
    </source>
</evidence>
<dbReference type="SUPFAM" id="SSF52540">
    <property type="entry name" value="P-loop containing nucleoside triphosphate hydrolases"/>
    <property type="match status" value="1"/>
</dbReference>
<evidence type="ECO:0000313" key="5">
    <source>
        <dbReference type="Proteomes" id="UP000464507"/>
    </source>
</evidence>
<evidence type="ECO:0000259" key="3">
    <source>
        <dbReference type="Pfam" id="PF00005"/>
    </source>
</evidence>
<dbReference type="GO" id="GO:0016887">
    <property type="term" value="F:ATP hydrolysis activity"/>
    <property type="evidence" value="ECO:0007669"/>
    <property type="project" value="InterPro"/>
</dbReference>
<dbReference type="KEGG" id="mant:BHD05_09585"/>
<evidence type="ECO:0000313" key="4">
    <source>
        <dbReference type="EMBL" id="QHO69855.1"/>
    </source>
</evidence>
<dbReference type="InterPro" id="IPR003439">
    <property type="entry name" value="ABC_transporter-like_ATP-bd"/>
</dbReference>
<dbReference type="EMBL" id="CP017146">
    <property type="protein sequence ID" value="QHO69855.1"/>
    <property type="molecule type" value="Genomic_DNA"/>
</dbReference>
<dbReference type="Gene3D" id="3.40.50.300">
    <property type="entry name" value="P-loop containing nucleotide triphosphate hydrolases"/>
    <property type="match status" value="1"/>
</dbReference>
<dbReference type="Pfam" id="PF00005">
    <property type="entry name" value="ABC_tran"/>
    <property type="match status" value="1"/>
</dbReference>
<organism evidence="4 5">
    <name type="scientific">Marisediminicola antarctica</name>
    <dbReference type="NCBI Taxonomy" id="674079"/>
    <lineage>
        <taxon>Bacteria</taxon>
        <taxon>Bacillati</taxon>
        <taxon>Actinomycetota</taxon>
        <taxon>Actinomycetes</taxon>
        <taxon>Micrococcales</taxon>
        <taxon>Microbacteriaceae</taxon>
        <taxon>Marisediminicola</taxon>
    </lineage>
</organism>
<reference evidence="4 5" key="1">
    <citation type="submission" date="2016-09" db="EMBL/GenBank/DDBJ databases">
        <title>Complete genome sequence of microbes from the polar regions.</title>
        <authorList>
            <person name="Liao L."/>
            <person name="Chen B."/>
        </authorList>
    </citation>
    <scope>NUCLEOTIDE SEQUENCE [LARGE SCALE GENOMIC DNA]</scope>
    <source>
        <strain evidence="4 5">ZS314</strain>
    </source>
</reference>
<accession>A0A7L5AJ84</accession>
<evidence type="ECO:0000256" key="1">
    <source>
        <dbReference type="ARBA" id="ARBA00005417"/>
    </source>
</evidence>
<gene>
    <name evidence="4" type="ORF">BHD05_09585</name>
</gene>
<keyword evidence="5" id="KW-1185">Reference proteome</keyword>
<dbReference type="GO" id="GO:0005524">
    <property type="term" value="F:ATP binding"/>
    <property type="evidence" value="ECO:0007669"/>
    <property type="project" value="InterPro"/>
</dbReference>
<dbReference type="InterPro" id="IPR027417">
    <property type="entry name" value="P-loop_NTPase"/>
</dbReference>
<dbReference type="Proteomes" id="UP000464507">
    <property type="component" value="Chromosome"/>
</dbReference>
<dbReference type="PANTHER" id="PTHR43335:SF4">
    <property type="entry name" value="ABC TRANSPORTER, ATP-BINDING PROTEIN"/>
    <property type="match status" value="1"/>
</dbReference>
<proteinExistence type="inferred from homology"/>
<dbReference type="AlphaFoldDB" id="A0A7L5AJ84"/>
<comment type="similarity">
    <text evidence="1">Belongs to the ABC transporter superfamily.</text>
</comment>
<dbReference type="PANTHER" id="PTHR43335">
    <property type="entry name" value="ABC TRANSPORTER, ATP-BINDING PROTEIN"/>
    <property type="match status" value="1"/>
</dbReference>